<dbReference type="OrthoDB" id="800044at2"/>
<keyword evidence="3" id="KW-1185">Reference proteome</keyword>
<sequence>MKTNRSLAKFLSRNKTPISIYAAAIAITLIVPFLFNGNFLASQLGVITLSTSLFLGYLNYQHTQDRLFKDLFKEFNERYNALSDQFPRLEKEYTPEVKLSDIGDDDLKLIISYLNLCAEEYFWFHRGRLDIGAWESWKSGMSTWAKLPVVRVVFEDEVATWTTAYYADFNEFFKELL</sequence>
<dbReference type="EMBL" id="FOCL01000002">
    <property type="protein sequence ID" value="SEN01331.1"/>
    <property type="molecule type" value="Genomic_DNA"/>
</dbReference>
<keyword evidence="1" id="KW-0472">Membrane</keyword>
<proteinExistence type="predicted"/>
<dbReference type="RefSeq" id="WP_091209101.1">
    <property type="nucleotide sequence ID" value="NZ_FOCL01000002.1"/>
</dbReference>
<evidence type="ECO:0000313" key="3">
    <source>
        <dbReference type="Proteomes" id="UP000198942"/>
    </source>
</evidence>
<keyword evidence="1" id="KW-1133">Transmembrane helix</keyword>
<keyword evidence="1" id="KW-0812">Transmembrane</keyword>
<organism evidence="2 3">
    <name type="scientific">Mucilaginibacter gossypiicola</name>
    <dbReference type="NCBI Taxonomy" id="551995"/>
    <lineage>
        <taxon>Bacteria</taxon>
        <taxon>Pseudomonadati</taxon>
        <taxon>Bacteroidota</taxon>
        <taxon>Sphingobacteriia</taxon>
        <taxon>Sphingobacteriales</taxon>
        <taxon>Sphingobacteriaceae</taxon>
        <taxon>Mucilaginibacter</taxon>
    </lineage>
</organism>
<evidence type="ECO:0000256" key="1">
    <source>
        <dbReference type="SAM" id="Phobius"/>
    </source>
</evidence>
<gene>
    <name evidence="2" type="ORF">SAMN05192574_102176</name>
</gene>
<dbReference type="AlphaFoldDB" id="A0A1H8D1J8"/>
<reference evidence="3" key="1">
    <citation type="submission" date="2016-10" db="EMBL/GenBank/DDBJ databases">
        <authorList>
            <person name="Varghese N."/>
            <person name="Submissions S."/>
        </authorList>
    </citation>
    <scope>NUCLEOTIDE SEQUENCE [LARGE SCALE GENOMIC DNA]</scope>
    <source>
        <strain evidence="3">Gh-48</strain>
    </source>
</reference>
<accession>A0A1H8D1J8</accession>
<name>A0A1H8D1J8_9SPHI</name>
<evidence type="ECO:0000313" key="2">
    <source>
        <dbReference type="EMBL" id="SEN01331.1"/>
    </source>
</evidence>
<protein>
    <submittedName>
        <fullName evidence="2">Uncharacterized protein</fullName>
    </submittedName>
</protein>
<feature type="transmembrane region" description="Helical" evidence="1">
    <location>
        <begin position="41"/>
        <end position="60"/>
    </location>
</feature>
<feature type="transmembrane region" description="Helical" evidence="1">
    <location>
        <begin position="18"/>
        <end position="35"/>
    </location>
</feature>
<dbReference type="Proteomes" id="UP000198942">
    <property type="component" value="Unassembled WGS sequence"/>
</dbReference>